<reference evidence="3 4" key="1">
    <citation type="journal article" date="2019" name="Phytopathology">
        <title>A Novel Group of Rhizobium tumorigenes-Like Agrobacteria Associated with Crown Gall Disease of Rhododendron and Blueberry.</title>
        <authorList>
            <person name="Kuzmanovic N."/>
            <person name="Behrens P."/>
            <person name="Idczak E."/>
            <person name="Wagner S."/>
            <person name="Gotz M."/>
            <person name="Sproer C."/>
            <person name="Bunk B."/>
            <person name="Overmann J."/>
            <person name="Smalla K."/>
        </authorList>
    </citation>
    <scope>NUCLEOTIDE SEQUENCE [LARGE SCALE GENOMIC DNA]</scope>
    <source>
        <strain evidence="4">rho-6.2</strain>
    </source>
</reference>
<keyword evidence="1 3" id="KW-0378">Hydrolase</keyword>
<accession>A0ABY8IPS4</accession>
<dbReference type="SUPFAM" id="SSF55811">
    <property type="entry name" value="Nudix"/>
    <property type="match status" value="1"/>
</dbReference>
<dbReference type="PANTHER" id="PTHR11839">
    <property type="entry name" value="UDP/ADP-SUGAR PYROPHOSPHATASE"/>
    <property type="match status" value="1"/>
</dbReference>
<dbReference type="CDD" id="cd03424">
    <property type="entry name" value="NUDIX_ADPRase_Nudt5_UGPPase_Nudt14"/>
    <property type="match status" value="1"/>
</dbReference>
<dbReference type="PANTHER" id="PTHR11839:SF1">
    <property type="entry name" value="ADP-SUGAR PYROPHOSPHATASE"/>
    <property type="match status" value="1"/>
</dbReference>
<dbReference type="PROSITE" id="PS51462">
    <property type="entry name" value="NUDIX"/>
    <property type="match status" value="1"/>
</dbReference>
<evidence type="ECO:0000313" key="4">
    <source>
        <dbReference type="Proteomes" id="UP000318939"/>
    </source>
</evidence>
<feature type="domain" description="Nudix hydrolase" evidence="2">
    <location>
        <begin position="41"/>
        <end position="172"/>
    </location>
</feature>
<dbReference type="RefSeq" id="WP_142831836.1">
    <property type="nucleotide sequence ID" value="NZ_CP117268.1"/>
</dbReference>
<evidence type="ECO:0000259" key="2">
    <source>
        <dbReference type="PROSITE" id="PS51462"/>
    </source>
</evidence>
<sequence length="188" mass="20744">MEDVWTTLASKTLVKDRWIDLRADQCRTPSGQEISPYYVLTYSDWINVVAITSDEHVLLTKQYRHAAGRVFWEIPGGGIDANDPDPCAAAGRELEEETGYRAGKIELIATFFPNPASHTNRLHTFLATEVEPVGTQLLDAGEDGLTVHRMPVGELIKKLHHGFLEQALHTSSVLTALLVSGRIGEIAP</sequence>
<reference evidence="3 4" key="2">
    <citation type="journal article" date="2023" name="MicrobiologyOpen">
        <title>Genomics of the tumorigenes clade of the family Rhizobiaceae and description of Rhizobium rhododendri sp. nov.</title>
        <authorList>
            <person name="Kuzmanovic N."/>
            <person name="diCenzo G.C."/>
            <person name="Bunk B."/>
            <person name="Sproeer C."/>
            <person name="Fruehling A."/>
            <person name="Neumann-Schaal M."/>
            <person name="Overmann J."/>
            <person name="Smalla K."/>
        </authorList>
    </citation>
    <scope>NUCLEOTIDE SEQUENCE [LARGE SCALE GENOMIC DNA]</scope>
    <source>
        <strain evidence="4">rho-6.2</strain>
        <plasmid evidence="3 4">unnamed1</plasmid>
    </source>
</reference>
<geneLocation type="plasmid" evidence="3 4">
    <name>unnamed1</name>
</geneLocation>
<dbReference type="EMBL" id="CP117268">
    <property type="protein sequence ID" value="WFS24955.1"/>
    <property type="molecule type" value="Genomic_DNA"/>
</dbReference>
<evidence type="ECO:0000256" key="1">
    <source>
        <dbReference type="ARBA" id="ARBA00022801"/>
    </source>
</evidence>
<dbReference type="Proteomes" id="UP000318939">
    <property type="component" value="Plasmid unnamed1"/>
</dbReference>
<keyword evidence="3" id="KW-0614">Plasmid</keyword>
<dbReference type="InterPro" id="IPR000086">
    <property type="entry name" value="NUDIX_hydrolase_dom"/>
</dbReference>
<keyword evidence="4" id="KW-1185">Reference proteome</keyword>
<gene>
    <name evidence="3" type="ORF">PR018_21915</name>
</gene>
<protein>
    <submittedName>
        <fullName evidence="3">NUDIX hydrolase</fullName>
    </submittedName>
</protein>
<dbReference type="InterPro" id="IPR015797">
    <property type="entry name" value="NUDIX_hydrolase-like_dom_sf"/>
</dbReference>
<dbReference type="Pfam" id="PF00293">
    <property type="entry name" value="NUDIX"/>
    <property type="match status" value="1"/>
</dbReference>
<proteinExistence type="predicted"/>
<name>A0ABY8IPS4_9HYPH</name>
<evidence type="ECO:0000313" key="3">
    <source>
        <dbReference type="EMBL" id="WFS24955.1"/>
    </source>
</evidence>
<organism evidence="3 4">
    <name type="scientific">Rhizobium rhododendri</name>
    <dbReference type="NCBI Taxonomy" id="2506430"/>
    <lineage>
        <taxon>Bacteria</taxon>
        <taxon>Pseudomonadati</taxon>
        <taxon>Pseudomonadota</taxon>
        <taxon>Alphaproteobacteria</taxon>
        <taxon>Hyphomicrobiales</taxon>
        <taxon>Rhizobiaceae</taxon>
        <taxon>Rhizobium/Agrobacterium group</taxon>
        <taxon>Rhizobium</taxon>
    </lineage>
</organism>
<dbReference type="GO" id="GO:0016787">
    <property type="term" value="F:hydrolase activity"/>
    <property type="evidence" value="ECO:0007669"/>
    <property type="project" value="UniProtKB-KW"/>
</dbReference>
<dbReference type="Gene3D" id="3.90.79.10">
    <property type="entry name" value="Nucleoside Triphosphate Pyrophosphohydrolase"/>
    <property type="match status" value="1"/>
</dbReference>